<reference evidence="2 3" key="1">
    <citation type="submission" date="2024-05" db="EMBL/GenBank/DDBJ databases">
        <title>Genetic variation in Jamaican populations of the coffee berry borer (Hypothenemus hampei).</title>
        <authorList>
            <person name="Errbii M."/>
            <person name="Myrie A."/>
        </authorList>
    </citation>
    <scope>NUCLEOTIDE SEQUENCE [LARGE SCALE GENOMIC DNA]</scope>
    <source>
        <strain evidence="2">JA-Hopewell-2020-01-JO</strain>
        <tissue evidence="2">Whole body</tissue>
    </source>
</reference>
<protein>
    <submittedName>
        <fullName evidence="2">Uncharacterized protein</fullName>
    </submittedName>
</protein>
<name>A0ABD1ETA0_HYPHA</name>
<proteinExistence type="inferred from homology"/>
<dbReference type="AlphaFoldDB" id="A0ABD1ETA0"/>
<keyword evidence="3" id="KW-1185">Reference proteome</keyword>
<evidence type="ECO:0000313" key="3">
    <source>
        <dbReference type="Proteomes" id="UP001566132"/>
    </source>
</evidence>
<dbReference type="PANTHER" id="PTHR31493:SF1">
    <property type="entry name" value="PROTEIN C19ORF12"/>
    <property type="match status" value="1"/>
</dbReference>
<accession>A0ABD1ETA0</accession>
<comment type="similarity">
    <text evidence="1">Belongs to the C19orf12 family.</text>
</comment>
<gene>
    <name evidence="2" type="ORF">ABEB36_007236</name>
</gene>
<dbReference type="InterPro" id="IPR033369">
    <property type="entry name" value="C19orf12"/>
</dbReference>
<evidence type="ECO:0000256" key="1">
    <source>
        <dbReference type="ARBA" id="ARBA00029457"/>
    </source>
</evidence>
<sequence>MNSPTACNMIKLCEALAEHENLKVALAGSTKAAAVVGLSTLVGGLLAGPLGIAIAGSVSSITVALNLQGEFKPVIVILSELNDDQKRRLNDAIQNIVNDIRAEDVAGLLTVVLTTGSLKKAVLAEISKFLLNEFRLKIIT</sequence>
<dbReference type="EMBL" id="JBDJPC010000005">
    <property type="protein sequence ID" value="KAL1502024.1"/>
    <property type="molecule type" value="Genomic_DNA"/>
</dbReference>
<organism evidence="2 3">
    <name type="scientific">Hypothenemus hampei</name>
    <name type="common">Coffee berry borer</name>
    <dbReference type="NCBI Taxonomy" id="57062"/>
    <lineage>
        <taxon>Eukaryota</taxon>
        <taxon>Metazoa</taxon>
        <taxon>Ecdysozoa</taxon>
        <taxon>Arthropoda</taxon>
        <taxon>Hexapoda</taxon>
        <taxon>Insecta</taxon>
        <taxon>Pterygota</taxon>
        <taxon>Neoptera</taxon>
        <taxon>Endopterygota</taxon>
        <taxon>Coleoptera</taxon>
        <taxon>Polyphaga</taxon>
        <taxon>Cucujiformia</taxon>
        <taxon>Curculionidae</taxon>
        <taxon>Scolytinae</taxon>
        <taxon>Hypothenemus</taxon>
    </lineage>
</organism>
<comment type="caution">
    <text evidence="2">The sequence shown here is derived from an EMBL/GenBank/DDBJ whole genome shotgun (WGS) entry which is preliminary data.</text>
</comment>
<dbReference type="Proteomes" id="UP001566132">
    <property type="component" value="Unassembled WGS sequence"/>
</dbReference>
<dbReference type="PANTHER" id="PTHR31493">
    <property type="entry name" value="NAZO FAMILY MEMBER"/>
    <property type="match status" value="1"/>
</dbReference>
<evidence type="ECO:0000313" key="2">
    <source>
        <dbReference type="EMBL" id="KAL1502024.1"/>
    </source>
</evidence>
<dbReference type="Pfam" id="PF20721">
    <property type="entry name" value="C19orf12"/>
    <property type="match status" value="1"/>
</dbReference>